<evidence type="ECO:0000256" key="1">
    <source>
        <dbReference type="SAM" id="SignalP"/>
    </source>
</evidence>
<dbReference type="InterPro" id="IPR013424">
    <property type="entry name" value="Ice-binding_C"/>
</dbReference>
<dbReference type="RefSeq" id="WP_151969847.1">
    <property type="nucleotide sequence ID" value="NZ_AP019860.1"/>
</dbReference>
<sequence>MKFILTILVLFSLLAVTQAATISFTDQATFLSNLNSFETHNFDNFAANPFNSGSPLTNEIPGITFENARVTIGGNGGTSQSPPNVLVNADLVNPIVINFDNAVNGVGLFNTSLGDAERFEVFDAQNNLLGSLDLPDQVINFGGFISDEGIKRAVITPIAPTNGSIFIDTLTVSTTVPEPSTYITMLFGLALFFGMKRKK</sequence>
<protein>
    <recommendedName>
        <fullName evidence="2">Ice-binding protein C-terminal domain-containing protein</fullName>
    </recommendedName>
</protein>
<dbReference type="NCBIfam" id="TIGR02595">
    <property type="entry name" value="PEP_CTERM"/>
    <property type="match status" value="1"/>
</dbReference>
<organism evidence="3 4">
    <name type="scientific">Uabimicrobium amorphum</name>
    <dbReference type="NCBI Taxonomy" id="2596890"/>
    <lineage>
        <taxon>Bacteria</taxon>
        <taxon>Pseudomonadati</taxon>
        <taxon>Planctomycetota</taxon>
        <taxon>Candidatus Uabimicrobiia</taxon>
        <taxon>Candidatus Uabimicrobiales</taxon>
        <taxon>Candidatus Uabimicrobiaceae</taxon>
        <taxon>Candidatus Uabimicrobium</taxon>
    </lineage>
</organism>
<keyword evidence="4" id="KW-1185">Reference proteome</keyword>
<dbReference type="Pfam" id="PF07589">
    <property type="entry name" value="PEP-CTERM"/>
    <property type="match status" value="1"/>
</dbReference>
<feature type="domain" description="Ice-binding protein C-terminal" evidence="2">
    <location>
        <begin position="175"/>
        <end position="198"/>
    </location>
</feature>
<evidence type="ECO:0000313" key="3">
    <source>
        <dbReference type="EMBL" id="BBM85757.1"/>
    </source>
</evidence>
<keyword evidence="1" id="KW-0732">Signal</keyword>
<dbReference type="Proteomes" id="UP000326354">
    <property type="component" value="Chromosome"/>
</dbReference>
<gene>
    <name evidence="3" type="ORF">UABAM_04135</name>
</gene>
<dbReference type="AlphaFoldDB" id="A0A5S9IQB5"/>
<dbReference type="EMBL" id="AP019860">
    <property type="protein sequence ID" value="BBM85757.1"/>
    <property type="molecule type" value="Genomic_DNA"/>
</dbReference>
<evidence type="ECO:0000313" key="4">
    <source>
        <dbReference type="Proteomes" id="UP000326354"/>
    </source>
</evidence>
<accession>A0A5S9IQB5</accession>
<name>A0A5S9IQB5_UABAM</name>
<dbReference type="KEGG" id="uam:UABAM_04135"/>
<proteinExistence type="predicted"/>
<dbReference type="OrthoDB" id="8565395at2"/>
<feature type="chain" id="PRO_5024979790" description="Ice-binding protein C-terminal domain-containing protein" evidence="1">
    <location>
        <begin position="20"/>
        <end position="199"/>
    </location>
</feature>
<reference evidence="3 4" key="1">
    <citation type="submission" date="2019-08" db="EMBL/GenBank/DDBJ databases">
        <title>Complete genome sequence of Candidatus Uab amorphum.</title>
        <authorList>
            <person name="Shiratori T."/>
            <person name="Suzuki S."/>
            <person name="Kakizawa Y."/>
            <person name="Ishida K."/>
        </authorList>
    </citation>
    <scope>NUCLEOTIDE SEQUENCE [LARGE SCALE GENOMIC DNA]</scope>
    <source>
        <strain evidence="3 4">SRT547</strain>
    </source>
</reference>
<evidence type="ECO:0000259" key="2">
    <source>
        <dbReference type="Pfam" id="PF07589"/>
    </source>
</evidence>
<feature type="signal peptide" evidence="1">
    <location>
        <begin position="1"/>
        <end position="19"/>
    </location>
</feature>